<name>A0A2A6BU99_PRIPA</name>
<reference evidence="2" key="1">
    <citation type="journal article" date="2008" name="Nat. Genet.">
        <title>The Pristionchus pacificus genome provides a unique perspective on nematode lifestyle and parasitism.</title>
        <authorList>
            <person name="Dieterich C."/>
            <person name="Clifton S.W."/>
            <person name="Schuster L.N."/>
            <person name="Chinwalla A."/>
            <person name="Delehaunty K."/>
            <person name="Dinkelacker I."/>
            <person name="Fulton L."/>
            <person name="Fulton R."/>
            <person name="Godfrey J."/>
            <person name="Minx P."/>
            <person name="Mitreva M."/>
            <person name="Roeseler W."/>
            <person name="Tian H."/>
            <person name="Witte H."/>
            <person name="Yang S.P."/>
            <person name="Wilson R.K."/>
            <person name="Sommer R.J."/>
        </authorList>
    </citation>
    <scope>NUCLEOTIDE SEQUENCE [LARGE SCALE GENOMIC DNA]</scope>
    <source>
        <strain evidence="2">PS312</strain>
    </source>
</reference>
<accession>A0A2A6BU99</accession>
<gene>
    <name evidence="1" type="primary">WBGene00284784</name>
</gene>
<accession>A0A8R1Z3L6</accession>
<protein>
    <submittedName>
        <fullName evidence="1">Uncharacterized protein</fullName>
    </submittedName>
</protein>
<evidence type="ECO:0000313" key="2">
    <source>
        <dbReference type="Proteomes" id="UP000005239"/>
    </source>
</evidence>
<dbReference type="Proteomes" id="UP000005239">
    <property type="component" value="Unassembled WGS sequence"/>
</dbReference>
<organism evidence="1 2">
    <name type="scientific">Pristionchus pacificus</name>
    <name type="common">Parasitic nematode worm</name>
    <dbReference type="NCBI Taxonomy" id="54126"/>
    <lineage>
        <taxon>Eukaryota</taxon>
        <taxon>Metazoa</taxon>
        <taxon>Ecdysozoa</taxon>
        <taxon>Nematoda</taxon>
        <taxon>Chromadorea</taxon>
        <taxon>Rhabditida</taxon>
        <taxon>Rhabditina</taxon>
        <taxon>Diplogasteromorpha</taxon>
        <taxon>Diplogasteroidea</taxon>
        <taxon>Neodiplogasteridae</taxon>
        <taxon>Pristionchus</taxon>
    </lineage>
</organism>
<dbReference type="AlphaFoldDB" id="A0A2A6BU99"/>
<sequence length="180" mass="20112">MRQLHILSKHDCDPGLYWAYCVKTLTRRSPATDHCLPKSAYNWTTNRLLLVSAVPIMSPCLSVDERSLTIDARLTEDIAMCAERYSRGLVQFMDWSPGHNIPPVPSADSNRPIVHECPLFAPSSSSSEFLLYTAVFSNILMLALTPVKDNQDLCLNAAVPTVPRPRLDSSNEALRRDILS</sequence>
<keyword evidence="2" id="KW-1185">Reference proteome</keyword>
<reference evidence="1" key="2">
    <citation type="submission" date="2022-06" db="UniProtKB">
        <authorList>
            <consortium name="EnsemblMetazoa"/>
        </authorList>
    </citation>
    <scope>IDENTIFICATION</scope>
    <source>
        <strain evidence="1">PS312</strain>
    </source>
</reference>
<proteinExistence type="predicted"/>
<dbReference type="EnsemblMetazoa" id="PPA46415.1">
    <property type="protein sequence ID" value="PPA46415.1"/>
    <property type="gene ID" value="WBGene00284784"/>
</dbReference>
<evidence type="ECO:0000313" key="1">
    <source>
        <dbReference type="EnsemblMetazoa" id="PPA46415.1"/>
    </source>
</evidence>